<sequence>MTSLPTLIAHKKNQKEPVLACGVKAINAYISTLNQIQLSKYSEDNRISSYKEIVDLINSIQKGYKFNQKYTGEKAIFNFLANLNDLVRLSRVIAIDYPTFNFPFSAYKEINSLPRIEVEFTELAQQDEQLGNLVLLDTPGPNEANLPELKEIFEQQLKRSSAVMVVMDYTQLKSQADADIREELDKLPKIEKDRLFVLVNKFDQKNSNGDNETTTKSIVAYDLLKDKIQLQNVYCISAQDAFLATRVQNHINLYKEKPDFEKMEWVQDFAKKAFGTRAKRIWESSELDEIIEDSQALA</sequence>
<dbReference type="EMBL" id="JAVLSF010000126">
    <property type="protein sequence ID" value="MDR9777711.1"/>
    <property type="molecule type" value="Genomic_DNA"/>
</dbReference>
<feature type="non-terminal residue" evidence="1">
    <location>
        <position position="1"/>
    </location>
</feature>
<feature type="non-terminal residue" evidence="1">
    <location>
        <position position="298"/>
    </location>
</feature>
<comment type="caution">
    <text evidence="1">The sequence shown here is derived from an EMBL/GenBank/DDBJ whole genome shotgun (WGS) entry which is preliminary data.</text>
</comment>
<dbReference type="RefSeq" id="WP_310865907.1">
    <property type="nucleotide sequence ID" value="NZ_JAVLSF010000126.1"/>
</dbReference>
<evidence type="ECO:0000313" key="1">
    <source>
        <dbReference type="EMBL" id="MDR9777711.1"/>
    </source>
</evidence>
<gene>
    <name evidence="1" type="ORF">RJJ65_34835</name>
</gene>
<evidence type="ECO:0000313" key="2">
    <source>
        <dbReference type="Proteomes" id="UP001268610"/>
    </source>
</evidence>
<dbReference type="AlphaFoldDB" id="A0AAJ2GZB2"/>
<dbReference type="InterPro" id="IPR027417">
    <property type="entry name" value="P-loop_NTPase"/>
</dbReference>
<dbReference type="SUPFAM" id="SSF52540">
    <property type="entry name" value="P-loop containing nucleoside triphosphate hydrolases"/>
    <property type="match status" value="1"/>
</dbReference>
<dbReference type="Proteomes" id="UP001268610">
    <property type="component" value="Unassembled WGS sequence"/>
</dbReference>
<protein>
    <submittedName>
        <fullName evidence="1">Dynamin family protein</fullName>
    </submittedName>
</protein>
<accession>A0AAJ2GZB2</accession>
<organism evidence="1 2">
    <name type="scientific">Rhizobium hidalgonense</name>
    <dbReference type="NCBI Taxonomy" id="1538159"/>
    <lineage>
        <taxon>Bacteria</taxon>
        <taxon>Pseudomonadati</taxon>
        <taxon>Pseudomonadota</taxon>
        <taxon>Alphaproteobacteria</taxon>
        <taxon>Hyphomicrobiales</taxon>
        <taxon>Rhizobiaceae</taxon>
        <taxon>Rhizobium/Agrobacterium group</taxon>
        <taxon>Rhizobium</taxon>
    </lineage>
</organism>
<name>A0AAJ2GZB2_9HYPH</name>
<dbReference type="Gene3D" id="3.40.50.300">
    <property type="entry name" value="P-loop containing nucleotide triphosphate hydrolases"/>
    <property type="match status" value="1"/>
</dbReference>
<proteinExistence type="predicted"/>
<reference evidence="1" key="1">
    <citation type="submission" date="2023-04" db="EMBL/GenBank/DDBJ databases">
        <title>Genomic characterization of faba bean (Vicia faba) microsymbionts in Mexican soils.</title>
        <authorList>
            <person name="Rivera Orduna F.N."/>
            <person name="Guevara-Luna J."/>
            <person name="Yan J."/>
            <person name="Arroyo-Herrera I."/>
            <person name="Li Y."/>
            <person name="Vasquez-Murrieta M.S."/>
            <person name="Wang E.T."/>
        </authorList>
    </citation>
    <scope>NUCLEOTIDE SEQUENCE</scope>
    <source>
        <strain evidence="1">CH26</strain>
    </source>
</reference>